<dbReference type="RefSeq" id="WP_169261472.1">
    <property type="nucleotide sequence ID" value="NZ_WTVQ01000030.1"/>
</dbReference>
<dbReference type="Pfam" id="PF09867">
    <property type="entry name" value="TagF_N"/>
    <property type="match status" value="1"/>
</dbReference>
<evidence type="ECO:0000313" key="2">
    <source>
        <dbReference type="Proteomes" id="UP000648984"/>
    </source>
</evidence>
<dbReference type="NCBIfam" id="TIGR03373">
    <property type="entry name" value="VI_minor_4"/>
    <property type="match status" value="1"/>
</dbReference>
<dbReference type="Gene3D" id="3.40.1730.10">
    <property type="entry name" value="pa0076 domain"/>
    <property type="match status" value="1"/>
</dbReference>
<protein>
    <submittedName>
        <fullName evidence="1">Type VI secretion system-associated protein TagF</fullName>
    </submittedName>
</protein>
<accession>A0ABX1QH64</accession>
<name>A0ABX1QH64_9RHOO</name>
<dbReference type="InterPro" id="IPR038225">
    <property type="entry name" value="TagF_sf"/>
</dbReference>
<organism evidence="1 2">
    <name type="scientific">Aromatoleum diolicum</name>
    <dbReference type="NCBI Taxonomy" id="75796"/>
    <lineage>
        <taxon>Bacteria</taxon>
        <taxon>Pseudomonadati</taxon>
        <taxon>Pseudomonadota</taxon>
        <taxon>Betaproteobacteria</taxon>
        <taxon>Rhodocyclales</taxon>
        <taxon>Rhodocyclaceae</taxon>
        <taxon>Aromatoleum</taxon>
    </lineage>
</organism>
<keyword evidence="2" id="KW-1185">Reference proteome</keyword>
<proteinExistence type="predicted"/>
<dbReference type="Proteomes" id="UP000648984">
    <property type="component" value="Unassembled WGS sequence"/>
</dbReference>
<gene>
    <name evidence="1" type="primary">tagF</name>
    <name evidence="1" type="ORF">GPA25_16345</name>
</gene>
<dbReference type="InterPro" id="IPR017748">
    <property type="entry name" value="TagF"/>
</dbReference>
<sequence>MIGDTRSNGASYFGKVPARGDFIKGGGPSQMIAMLDRWISESMDLLSGDPRWRIVYDNMPEIHFAFVGPRSRFSIVGHLQPSQDASSRRFPFLVAAAIERDDRVLFDYGPAAFSRLWGKFERIVRDARSGDDPTSILGELSSIDCEEEISRALALTPPVERGRRLTIKDLDELLSSRDKPTSSRRIMLALGLLLRPLLGASNLPIEKGLQLPLPADREYRDAVSAIWVSLISGFFKHTHNELQVLQGLAGGRDALIVGFNGASARTLLSLISPNSDSDTIIPLDDPDWIDTHPDLVNDYGVAKLSSYLSHPDNTLDEALASFRDVFLGE</sequence>
<evidence type="ECO:0000313" key="1">
    <source>
        <dbReference type="EMBL" id="NMG76331.1"/>
    </source>
</evidence>
<comment type="caution">
    <text evidence="1">The sequence shown here is derived from an EMBL/GenBank/DDBJ whole genome shotgun (WGS) entry which is preliminary data.</text>
</comment>
<dbReference type="EMBL" id="WTVQ01000030">
    <property type="protein sequence ID" value="NMG76331.1"/>
    <property type="molecule type" value="Genomic_DNA"/>
</dbReference>
<reference evidence="1 2" key="1">
    <citation type="submission" date="2019-12" db="EMBL/GenBank/DDBJ databases">
        <title>Comparative genomics gives insights into the taxonomy of the Azoarcus-Aromatoleum group and reveals separate origins of nif in the plant-associated Azoarcus and non-plant-associated Aromatoleum sub-groups.</title>
        <authorList>
            <person name="Lafos M."/>
            <person name="Maluk M."/>
            <person name="Batista M."/>
            <person name="Junghare M."/>
            <person name="Carmona M."/>
            <person name="Faoro H."/>
            <person name="Cruz L.M."/>
            <person name="Battistoni F."/>
            <person name="De Souza E."/>
            <person name="Pedrosa F."/>
            <person name="Chen W.-M."/>
            <person name="Poole P.S."/>
            <person name="Dixon R.A."/>
            <person name="James E.K."/>
        </authorList>
    </citation>
    <scope>NUCLEOTIDE SEQUENCE [LARGE SCALE GENOMIC DNA]</scope>
    <source>
        <strain evidence="1 2">22Lin</strain>
    </source>
</reference>